<dbReference type="VEuPathDB" id="FungiDB:AMAG_19196"/>
<dbReference type="Proteomes" id="UP000054350">
    <property type="component" value="Unassembled WGS sequence"/>
</dbReference>
<protein>
    <submittedName>
        <fullName evidence="1">Uncharacterized protein</fullName>
    </submittedName>
</protein>
<dbReference type="AlphaFoldDB" id="A0A0L0SSY1"/>
<gene>
    <name evidence="1" type="ORF">AMAG_19196</name>
</gene>
<accession>A0A0L0SSY1</accession>
<name>A0A0L0SSY1_ALLM3</name>
<keyword evidence="2" id="KW-1185">Reference proteome</keyword>
<evidence type="ECO:0000313" key="1">
    <source>
        <dbReference type="EMBL" id="KNE65693.1"/>
    </source>
</evidence>
<reference evidence="1 2" key="1">
    <citation type="submission" date="2009-11" db="EMBL/GenBank/DDBJ databases">
        <title>Annotation of Allomyces macrogynus ATCC 38327.</title>
        <authorList>
            <consortium name="The Broad Institute Genome Sequencing Platform"/>
            <person name="Russ C."/>
            <person name="Cuomo C."/>
            <person name="Burger G."/>
            <person name="Gray M.W."/>
            <person name="Holland P.W.H."/>
            <person name="King N."/>
            <person name="Lang F.B.F."/>
            <person name="Roger A.J."/>
            <person name="Ruiz-Trillo I."/>
            <person name="Young S.K."/>
            <person name="Zeng Q."/>
            <person name="Gargeya S."/>
            <person name="Fitzgerald M."/>
            <person name="Haas B."/>
            <person name="Abouelleil A."/>
            <person name="Alvarado L."/>
            <person name="Arachchi H.M."/>
            <person name="Berlin A."/>
            <person name="Chapman S.B."/>
            <person name="Gearin G."/>
            <person name="Goldberg J."/>
            <person name="Griggs A."/>
            <person name="Gujja S."/>
            <person name="Hansen M."/>
            <person name="Heiman D."/>
            <person name="Howarth C."/>
            <person name="Larimer J."/>
            <person name="Lui A."/>
            <person name="MacDonald P.J.P."/>
            <person name="McCowen C."/>
            <person name="Montmayeur A."/>
            <person name="Murphy C."/>
            <person name="Neiman D."/>
            <person name="Pearson M."/>
            <person name="Priest M."/>
            <person name="Roberts A."/>
            <person name="Saif S."/>
            <person name="Shea T."/>
            <person name="Sisk P."/>
            <person name="Stolte C."/>
            <person name="Sykes S."/>
            <person name="Wortman J."/>
            <person name="Nusbaum C."/>
            <person name="Birren B."/>
        </authorList>
    </citation>
    <scope>NUCLEOTIDE SEQUENCE [LARGE SCALE GENOMIC DNA]</scope>
    <source>
        <strain evidence="1 2">ATCC 38327</strain>
    </source>
</reference>
<sequence>MSSTQGPHDAAGPVPDRERVLSRNALLSEAYCLMSTYDSPAALFDAHLHDDTPEKLEFFRRHPVSLFVSALRE</sequence>
<dbReference type="EMBL" id="GG745348">
    <property type="protein sequence ID" value="KNE65693.1"/>
    <property type="molecule type" value="Genomic_DNA"/>
</dbReference>
<reference evidence="2" key="2">
    <citation type="submission" date="2009-11" db="EMBL/GenBank/DDBJ databases">
        <title>The Genome Sequence of Allomyces macrogynus strain ATCC 38327.</title>
        <authorList>
            <consortium name="The Broad Institute Genome Sequencing Platform"/>
            <person name="Russ C."/>
            <person name="Cuomo C."/>
            <person name="Shea T."/>
            <person name="Young S.K."/>
            <person name="Zeng Q."/>
            <person name="Koehrsen M."/>
            <person name="Haas B."/>
            <person name="Borodovsky M."/>
            <person name="Guigo R."/>
            <person name="Alvarado L."/>
            <person name="Berlin A."/>
            <person name="Borenstein D."/>
            <person name="Chen Z."/>
            <person name="Engels R."/>
            <person name="Freedman E."/>
            <person name="Gellesch M."/>
            <person name="Goldberg J."/>
            <person name="Griggs A."/>
            <person name="Gujja S."/>
            <person name="Heiman D."/>
            <person name="Hepburn T."/>
            <person name="Howarth C."/>
            <person name="Jen D."/>
            <person name="Larson L."/>
            <person name="Lewis B."/>
            <person name="Mehta T."/>
            <person name="Park D."/>
            <person name="Pearson M."/>
            <person name="Roberts A."/>
            <person name="Saif S."/>
            <person name="Shenoy N."/>
            <person name="Sisk P."/>
            <person name="Stolte C."/>
            <person name="Sykes S."/>
            <person name="Walk T."/>
            <person name="White J."/>
            <person name="Yandava C."/>
            <person name="Burger G."/>
            <person name="Gray M.W."/>
            <person name="Holland P.W.H."/>
            <person name="King N."/>
            <person name="Lang F.B.F."/>
            <person name="Roger A.J."/>
            <person name="Ruiz-Trillo I."/>
            <person name="Lander E."/>
            <person name="Nusbaum C."/>
        </authorList>
    </citation>
    <scope>NUCLEOTIDE SEQUENCE [LARGE SCALE GENOMIC DNA]</scope>
    <source>
        <strain evidence="2">ATCC 38327</strain>
    </source>
</reference>
<organism evidence="1 2">
    <name type="scientific">Allomyces macrogynus (strain ATCC 38327)</name>
    <name type="common">Allomyces javanicus var. macrogynus</name>
    <dbReference type="NCBI Taxonomy" id="578462"/>
    <lineage>
        <taxon>Eukaryota</taxon>
        <taxon>Fungi</taxon>
        <taxon>Fungi incertae sedis</taxon>
        <taxon>Blastocladiomycota</taxon>
        <taxon>Blastocladiomycetes</taxon>
        <taxon>Blastocladiales</taxon>
        <taxon>Blastocladiaceae</taxon>
        <taxon>Allomyces</taxon>
    </lineage>
</organism>
<proteinExistence type="predicted"/>
<evidence type="ECO:0000313" key="2">
    <source>
        <dbReference type="Proteomes" id="UP000054350"/>
    </source>
</evidence>